<dbReference type="AlphaFoldDB" id="A0A1D6KFD6"/>
<name>A0A1D6KFD6_MAIZE</name>
<keyword evidence="1" id="KW-0378">Hydrolase</keyword>
<dbReference type="EMBL" id="CM007647">
    <property type="protein sequence ID" value="ONM01828.1"/>
    <property type="molecule type" value="Genomic_DNA"/>
</dbReference>
<dbReference type="GO" id="GO:0016787">
    <property type="term" value="F:hydrolase activity"/>
    <property type="evidence" value="ECO:0007669"/>
    <property type="project" value="UniProtKB-KW"/>
</dbReference>
<protein>
    <submittedName>
        <fullName evidence="1">Ureidoglycolate hydrolase</fullName>
    </submittedName>
</protein>
<evidence type="ECO:0000313" key="1">
    <source>
        <dbReference type="EMBL" id="ONM01828.1"/>
    </source>
</evidence>
<proteinExistence type="predicted"/>
<sequence length="121" mass="13592">MSCRCRCLAVEVGFNGPYVYALCPIRLVVVSSPFLVAVAAGIASHQTMCPPAPVARPHTTCPAAHVAYARAAYRATHPRPWMLEQEVDRKRFHLIRPMIRERKAKSKNSSWKCGFWPDLTN</sequence>
<organism evidence="1">
    <name type="scientific">Zea mays</name>
    <name type="common">Maize</name>
    <dbReference type="NCBI Taxonomy" id="4577"/>
    <lineage>
        <taxon>Eukaryota</taxon>
        <taxon>Viridiplantae</taxon>
        <taxon>Streptophyta</taxon>
        <taxon>Embryophyta</taxon>
        <taxon>Tracheophyta</taxon>
        <taxon>Spermatophyta</taxon>
        <taxon>Magnoliopsida</taxon>
        <taxon>Liliopsida</taxon>
        <taxon>Poales</taxon>
        <taxon>Poaceae</taxon>
        <taxon>PACMAD clade</taxon>
        <taxon>Panicoideae</taxon>
        <taxon>Andropogonodae</taxon>
        <taxon>Andropogoneae</taxon>
        <taxon>Tripsacinae</taxon>
        <taxon>Zea</taxon>
    </lineage>
</organism>
<gene>
    <name evidence="1" type="ORF">ZEAMMB73_Zm00001d030967</name>
</gene>
<reference evidence="1" key="1">
    <citation type="submission" date="2015-12" db="EMBL/GenBank/DDBJ databases">
        <title>Update maize B73 reference genome by single molecule sequencing technologies.</title>
        <authorList>
            <consortium name="Maize Genome Sequencing Project"/>
            <person name="Ware D."/>
        </authorList>
    </citation>
    <scope>NUCLEOTIDE SEQUENCE [LARGE SCALE GENOMIC DNA]</scope>
    <source>
        <tissue evidence="1">Seedling</tissue>
    </source>
</reference>
<accession>A0A1D6KFD6</accession>